<feature type="transmembrane region" description="Helical" evidence="1">
    <location>
        <begin position="30"/>
        <end position="48"/>
    </location>
</feature>
<protein>
    <submittedName>
        <fullName evidence="2">14656_t:CDS:1</fullName>
    </submittedName>
</protein>
<sequence length="391" mass="44915">MSILCCCCSIPNKASWRKTEPTVIKVLKGIFLRVVGLILYLYIILLFFRLVGDDPLQTVVPGFDYYIPPPYVEFTAPFQYNLTCNFSLQNETSPSCDNYMTPQTFDEDSQTYVSTFFTTDYNSIFSSDGIQEIGFSFYLTNSSKNSIDVFSTLSVALIDHESNVLKKIFANKSYNPDLLVQLIKKNKYVLSPYQVNYIGFKRYENESIADTPKNVFGIPRTDYERDFAIETTFQTSNFPSTNLTNLTNPTDPELLFYTFLDLSLLTYEEPKIGQKKTLDLLGIFSALGGAMSGFSATYVFLFGIERVKPWGFCQRIFRIRDPIQKKLYKTLGPNLPFVNVKVNDDDEKTPVSLEELQKRLNNLEFFLQEYIIDHSYLNEVQKNVEDGKLIV</sequence>
<gene>
    <name evidence="2" type="ORF">ALEPTO_LOCUS9813</name>
</gene>
<dbReference type="OrthoDB" id="2411530at2759"/>
<organism evidence="2 3">
    <name type="scientific">Ambispora leptoticha</name>
    <dbReference type="NCBI Taxonomy" id="144679"/>
    <lineage>
        <taxon>Eukaryota</taxon>
        <taxon>Fungi</taxon>
        <taxon>Fungi incertae sedis</taxon>
        <taxon>Mucoromycota</taxon>
        <taxon>Glomeromycotina</taxon>
        <taxon>Glomeromycetes</taxon>
        <taxon>Archaeosporales</taxon>
        <taxon>Ambisporaceae</taxon>
        <taxon>Ambispora</taxon>
    </lineage>
</organism>
<dbReference type="EMBL" id="CAJVPS010008629">
    <property type="protein sequence ID" value="CAG8644370.1"/>
    <property type="molecule type" value="Genomic_DNA"/>
</dbReference>
<evidence type="ECO:0000313" key="3">
    <source>
        <dbReference type="Proteomes" id="UP000789508"/>
    </source>
</evidence>
<evidence type="ECO:0000256" key="1">
    <source>
        <dbReference type="SAM" id="Phobius"/>
    </source>
</evidence>
<reference evidence="2" key="1">
    <citation type="submission" date="2021-06" db="EMBL/GenBank/DDBJ databases">
        <authorList>
            <person name="Kallberg Y."/>
            <person name="Tangrot J."/>
            <person name="Rosling A."/>
        </authorList>
    </citation>
    <scope>NUCLEOTIDE SEQUENCE</scope>
    <source>
        <strain evidence="2">FL130A</strain>
    </source>
</reference>
<name>A0A9N9DKS6_9GLOM</name>
<keyword evidence="1" id="KW-0472">Membrane</keyword>
<dbReference type="Proteomes" id="UP000789508">
    <property type="component" value="Unassembled WGS sequence"/>
</dbReference>
<accession>A0A9N9DKS6</accession>
<feature type="transmembrane region" description="Helical" evidence="1">
    <location>
        <begin position="280"/>
        <end position="304"/>
    </location>
</feature>
<comment type="caution">
    <text evidence="2">The sequence shown here is derived from an EMBL/GenBank/DDBJ whole genome shotgun (WGS) entry which is preliminary data.</text>
</comment>
<dbReference type="AlphaFoldDB" id="A0A9N9DKS6"/>
<proteinExistence type="predicted"/>
<keyword evidence="3" id="KW-1185">Reference proteome</keyword>
<evidence type="ECO:0000313" key="2">
    <source>
        <dbReference type="EMBL" id="CAG8644370.1"/>
    </source>
</evidence>
<keyword evidence="1" id="KW-0812">Transmembrane</keyword>
<keyword evidence="1" id="KW-1133">Transmembrane helix</keyword>